<proteinExistence type="predicted"/>
<evidence type="ECO:0000313" key="2">
    <source>
        <dbReference type="Proteomes" id="UP000515126"/>
    </source>
</evidence>
<dbReference type="Proteomes" id="UP000515126">
    <property type="component" value="Chromosome 11"/>
</dbReference>
<keyword evidence="2" id="KW-1185">Reference proteome</keyword>
<evidence type="ECO:0000256" key="1">
    <source>
        <dbReference type="SAM" id="MobiDB-lite"/>
    </source>
</evidence>
<gene>
    <name evidence="3" type="primary">LOC110306346</name>
</gene>
<name>A0A6P7RDI9_MUSCR</name>
<feature type="compositionally biased region" description="Polar residues" evidence="1">
    <location>
        <begin position="30"/>
        <end position="39"/>
    </location>
</feature>
<dbReference type="AlphaFoldDB" id="A0A6P7RDI9"/>
<dbReference type="RefSeq" id="XP_029339288.1">
    <property type="nucleotide sequence ID" value="XM_029483428.1"/>
</dbReference>
<feature type="region of interest" description="Disordered" evidence="1">
    <location>
        <begin position="1"/>
        <end position="72"/>
    </location>
</feature>
<organism evidence="2 3">
    <name type="scientific">Mus caroli</name>
    <name type="common">Ryukyu mouse</name>
    <name type="synonym">Ricefield mouse</name>
    <dbReference type="NCBI Taxonomy" id="10089"/>
    <lineage>
        <taxon>Eukaryota</taxon>
        <taxon>Metazoa</taxon>
        <taxon>Chordata</taxon>
        <taxon>Craniata</taxon>
        <taxon>Vertebrata</taxon>
        <taxon>Euteleostomi</taxon>
        <taxon>Mammalia</taxon>
        <taxon>Eutheria</taxon>
        <taxon>Euarchontoglires</taxon>
        <taxon>Glires</taxon>
        <taxon>Rodentia</taxon>
        <taxon>Myomorpha</taxon>
        <taxon>Muroidea</taxon>
        <taxon>Muridae</taxon>
        <taxon>Murinae</taxon>
        <taxon>Mus</taxon>
        <taxon>Mus</taxon>
    </lineage>
</organism>
<accession>A0A6P7RDI9</accession>
<feature type="compositionally biased region" description="Basic and acidic residues" evidence="1">
    <location>
        <begin position="45"/>
        <end position="60"/>
    </location>
</feature>
<reference evidence="3" key="1">
    <citation type="submission" date="2025-08" db="UniProtKB">
        <authorList>
            <consortium name="RefSeq"/>
        </authorList>
    </citation>
    <scope>IDENTIFICATION</scope>
</reference>
<dbReference type="GeneID" id="110306346"/>
<sequence length="142" mass="16079">MSPRQKNSKICLVDRRRMGELRGAGPDPDSTLQVPSENPHQVYHNPEDPTLRTLDFRDPPRVNPDLAGNGQKAKVRRQRSVCFRCPVGAACARLRGRYSPSFIQFLFHLPGVPQQRFLDLLVIPRRLCHLRSSLGAGERLSD</sequence>
<evidence type="ECO:0000313" key="3">
    <source>
        <dbReference type="RefSeq" id="XP_029339288.1"/>
    </source>
</evidence>
<protein>
    <submittedName>
        <fullName evidence="3">Uncharacterized protein LOC110306346 isoform X1</fullName>
    </submittedName>
</protein>